<keyword evidence="3" id="KW-1003">Cell membrane</keyword>
<keyword evidence="6 8" id="KW-0472">Membrane</keyword>
<dbReference type="InterPro" id="IPR003400">
    <property type="entry name" value="ExbD"/>
</dbReference>
<evidence type="ECO:0000256" key="5">
    <source>
        <dbReference type="ARBA" id="ARBA00022989"/>
    </source>
</evidence>
<evidence type="ECO:0000256" key="6">
    <source>
        <dbReference type="ARBA" id="ARBA00023136"/>
    </source>
</evidence>
<keyword evidence="7" id="KW-0653">Protein transport</keyword>
<dbReference type="EMBL" id="JAHHHD010000002">
    <property type="protein sequence ID" value="MBW4657640.1"/>
    <property type="molecule type" value="Genomic_DNA"/>
</dbReference>
<organism evidence="9 10">
    <name type="scientific">Drouetiella hepatica Uher 2000/2452</name>
    <dbReference type="NCBI Taxonomy" id="904376"/>
    <lineage>
        <taxon>Bacteria</taxon>
        <taxon>Bacillati</taxon>
        <taxon>Cyanobacteriota</taxon>
        <taxon>Cyanophyceae</taxon>
        <taxon>Oculatellales</taxon>
        <taxon>Oculatellaceae</taxon>
        <taxon>Drouetiella</taxon>
    </lineage>
</organism>
<evidence type="ECO:0000313" key="10">
    <source>
        <dbReference type="Proteomes" id="UP000757435"/>
    </source>
</evidence>
<reference evidence="9" key="2">
    <citation type="journal article" date="2022" name="Microbiol. Resour. Announc.">
        <title>Metagenome Sequencing to Explore Phylogenomics of Terrestrial Cyanobacteria.</title>
        <authorList>
            <person name="Ward R.D."/>
            <person name="Stajich J.E."/>
            <person name="Johansen J.R."/>
            <person name="Huntemann M."/>
            <person name="Clum A."/>
            <person name="Foster B."/>
            <person name="Foster B."/>
            <person name="Roux S."/>
            <person name="Palaniappan K."/>
            <person name="Varghese N."/>
            <person name="Mukherjee S."/>
            <person name="Reddy T.B.K."/>
            <person name="Daum C."/>
            <person name="Copeland A."/>
            <person name="Chen I.A."/>
            <person name="Ivanova N.N."/>
            <person name="Kyrpides N.C."/>
            <person name="Shapiro N."/>
            <person name="Eloe-Fadrosh E.A."/>
            <person name="Pietrasiak N."/>
        </authorList>
    </citation>
    <scope>NUCLEOTIDE SEQUENCE</scope>
    <source>
        <strain evidence="9">UHER 2000/2452</strain>
    </source>
</reference>
<name>A0A951Q852_9CYAN</name>
<evidence type="ECO:0000256" key="4">
    <source>
        <dbReference type="ARBA" id="ARBA00022692"/>
    </source>
</evidence>
<comment type="caution">
    <text evidence="9">The sequence shown here is derived from an EMBL/GenBank/DDBJ whole genome shotgun (WGS) entry which is preliminary data.</text>
</comment>
<dbReference type="Pfam" id="PF02472">
    <property type="entry name" value="ExbD"/>
    <property type="match status" value="1"/>
</dbReference>
<feature type="transmembrane region" description="Helical" evidence="8">
    <location>
        <begin position="21"/>
        <end position="40"/>
    </location>
</feature>
<comment type="subcellular location">
    <subcellularLocation>
        <location evidence="1">Cell membrane</location>
        <topology evidence="1">Single-pass membrane protein</topology>
    </subcellularLocation>
    <subcellularLocation>
        <location evidence="7">Cell membrane</location>
        <topology evidence="7">Single-pass type II membrane protein</topology>
    </subcellularLocation>
</comment>
<dbReference type="GO" id="GO:0005886">
    <property type="term" value="C:plasma membrane"/>
    <property type="evidence" value="ECO:0007669"/>
    <property type="project" value="UniProtKB-SubCell"/>
</dbReference>
<keyword evidence="4 7" id="KW-0812">Transmembrane</keyword>
<sequence>MRTKNNRSHSQMPEINLIPMLDVLMTVLTFFIIVSMTLTGEQIFNVSLPTGQSEEDKQAEAKQAKLTIGLDKDGKTVMDNQPAVEQAVVQRVQKFLSENPEGIVTLKADKGLKYENVLGLLRTLRDLGGDRVFLAIEKG</sequence>
<dbReference type="AlphaFoldDB" id="A0A951Q852"/>
<evidence type="ECO:0000256" key="3">
    <source>
        <dbReference type="ARBA" id="ARBA00022475"/>
    </source>
</evidence>
<keyword evidence="7" id="KW-0813">Transport</keyword>
<reference evidence="9" key="1">
    <citation type="submission" date="2021-05" db="EMBL/GenBank/DDBJ databases">
        <authorList>
            <person name="Pietrasiak N."/>
            <person name="Ward R."/>
            <person name="Stajich J.E."/>
            <person name="Kurbessoian T."/>
        </authorList>
    </citation>
    <scope>NUCLEOTIDE SEQUENCE</scope>
    <source>
        <strain evidence="9">UHER 2000/2452</strain>
    </source>
</reference>
<dbReference type="Proteomes" id="UP000757435">
    <property type="component" value="Unassembled WGS sequence"/>
</dbReference>
<comment type="similarity">
    <text evidence="2 7">Belongs to the ExbD/TolR family.</text>
</comment>
<proteinExistence type="inferred from homology"/>
<evidence type="ECO:0000256" key="1">
    <source>
        <dbReference type="ARBA" id="ARBA00004162"/>
    </source>
</evidence>
<dbReference type="GO" id="GO:0015031">
    <property type="term" value="P:protein transport"/>
    <property type="evidence" value="ECO:0007669"/>
    <property type="project" value="UniProtKB-KW"/>
</dbReference>
<dbReference type="Gene3D" id="3.30.420.270">
    <property type="match status" value="1"/>
</dbReference>
<dbReference type="GO" id="GO:0022857">
    <property type="term" value="F:transmembrane transporter activity"/>
    <property type="evidence" value="ECO:0007669"/>
    <property type="project" value="InterPro"/>
</dbReference>
<evidence type="ECO:0000256" key="8">
    <source>
        <dbReference type="SAM" id="Phobius"/>
    </source>
</evidence>
<evidence type="ECO:0000256" key="2">
    <source>
        <dbReference type="ARBA" id="ARBA00005811"/>
    </source>
</evidence>
<dbReference type="PANTHER" id="PTHR30558">
    <property type="entry name" value="EXBD MEMBRANE COMPONENT OF PMF-DRIVEN MACROMOLECULE IMPORT SYSTEM"/>
    <property type="match status" value="1"/>
</dbReference>
<evidence type="ECO:0000256" key="7">
    <source>
        <dbReference type="RuleBase" id="RU003879"/>
    </source>
</evidence>
<dbReference type="PANTHER" id="PTHR30558:SF3">
    <property type="entry name" value="BIOPOLYMER TRANSPORT PROTEIN EXBD-RELATED"/>
    <property type="match status" value="1"/>
</dbReference>
<gene>
    <name evidence="9" type="ORF">KME15_03125</name>
</gene>
<evidence type="ECO:0000313" key="9">
    <source>
        <dbReference type="EMBL" id="MBW4657640.1"/>
    </source>
</evidence>
<keyword evidence="5 8" id="KW-1133">Transmembrane helix</keyword>
<accession>A0A951Q852</accession>
<protein>
    <submittedName>
        <fullName evidence="9">Biopolymer transporter ExbD</fullName>
    </submittedName>
</protein>